<dbReference type="InterPro" id="IPR015946">
    <property type="entry name" value="KH_dom-like_a/b"/>
</dbReference>
<evidence type="ECO:0000313" key="2">
    <source>
        <dbReference type="EMBL" id="OGZ67554.1"/>
    </source>
</evidence>
<dbReference type="SUPFAM" id="SSF82708">
    <property type="entry name" value="R3H domain"/>
    <property type="match status" value="1"/>
</dbReference>
<dbReference type="GO" id="GO:0003723">
    <property type="term" value="F:RNA binding"/>
    <property type="evidence" value="ECO:0007669"/>
    <property type="project" value="InterPro"/>
</dbReference>
<organism evidence="2 3">
    <name type="scientific">Candidatus Staskawiczbacteria bacterium RIFCSPHIGHO2_02_FULL_34_10</name>
    <dbReference type="NCBI Taxonomy" id="1802205"/>
    <lineage>
        <taxon>Bacteria</taxon>
        <taxon>Candidatus Staskawicziibacteriota</taxon>
    </lineage>
</organism>
<reference evidence="2 3" key="1">
    <citation type="journal article" date="2016" name="Nat. Commun.">
        <title>Thousands of microbial genomes shed light on interconnected biogeochemical processes in an aquifer system.</title>
        <authorList>
            <person name="Anantharaman K."/>
            <person name="Brown C.T."/>
            <person name="Hug L.A."/>
            <person name="Sharon I."/>
            <person name="Castelle C.J."/>
            <person name="Probst A.J."/>
            <person name="Thomas B.C."/>
            <person name="Singh A."/>
            <person name="Wilkins M.J."/>
            <person name="Karaoz U."/>
            <person name="Brodie E.L."/>
            <person name="Williams K.H."/>
            <person name="Hubbard S.S."/>
            <person name="Banfield J.F."/>
        </authorList>
    </citation>
    <scope>NUCLEOTIDE SEQUENCE [LARGE SCALE GENOMIC DNA]</scope>
</reference>
<name>A0A1G2HYD5_9BACT</name>
<dbReference type="InterPro" id="IPR036867">
    <property type="entry name" value="R3H_dom_sf"/>
</dbReference>
<feature type="domain" description="R3H" evidence="1">
    <location>
        <begin position="92"/>
        <end position="157"/>
    </location>
</feature>
<dbReference type="AlphaFoldDB" id="A0A1G2HYD5"/>
<dbReference type="SMART" id="SM00393">
    <property type="entry name" value="R3H"/>
    <property type="match status" value="1"/>
</dbReference>
<dbReference type="InterPro" id="IPR039247">
    <property type="entry name" value="KhpB"/>
</dbReference>
<gene>
    <name evidence="2" type="ORF">A3C58_02030</name>
</gene>
<dbReference type="Gene3D" id="3.30.1370.50">
    <property type="entry name" value="R3H-like domain"/>
    <property type="match status" value="1"/>
</dbReference>
<evidence type="ECO:0000313" key="3">
    <source>
        <dbReference type="Proteomes" id="UP000178380"/>
    </source>
</evidence>
<dbReference type="InterPro" id="IPR001374">
    <property type="entry name" value="R3H_dom"/>
</dbReference>
<accession>A0A1G2HYD5</accession>
<comment type="caution">
    <text evidence="2">The sequence shown here is derived from an EMBL/GenBank/DDBJ whole genome shotgun (WGS) entry which is preliminary data.</text>
</comment>
<dbReference type="STRING" id="1802205.A3C58_02030"/>
<sequence length="157" mass="18222">MTIKILNIELNTSFVEKKSKSLEANQPIIDFQLQNSEIIDLIILDIKVEEPQILIGQEGQTLFELERILKIILNKKLQKSFYLKLDINDYKKRKIEYLKKIANELADQVFLTKEKKALPPMPAYERRIIHMELAQRQDVVTGSQGEGINRSVVISSR</sequence>
<dbReference type="PANTHER" id="PTHR35800:SF1">
    <property type="entry name" value="RNA-BINDING PROTEIN KHPB"/>
    <property type="match status" value="1"/>
</dbReference>
<dbReference type="Proteomes" id="UP000178380">
    <property type="component" value="Unassembled WGS sequence"/>
</dbReference>
<dbReference type="PROSITE" id="PS51061">
    <property type="entry name" value="R3H"/>
    <property type="match status" value="1"/>
</dbReference>
<dbReference type="Gene3D" id="3.30.300.20">
    <property type="match status" value="1"/>
</dbReference>
<dbReference type="InterPro" id="IPR034079">
    <property type="entry name" value="R3H_KhpB"/>
</dbReference>
<dbReference type="EMBL" id="MHOR01000007">
    <property type="protein sequence ID" value="OGZ67554.1"/>
    <property type="molecule type" value="Genomic_DNA"/>
</dbReference>
<dbReference type="Pfam" id="PF01424">
    <property type="entry name" value="R3H"/>
    <property type="match status" value="1"/>
</dbReference>
<proteinExistence type="predicted"/>
<protein>
    <recommendedName>
        <fullName evidence="1">R3H domain-containing protein</fullName>
    </recommendedName>
</protein>
<dbReference type="CDD" id="cd02644">
    <property type="entry name" value="R3H_jag"/>
    <property type="match status" value="1"/>
</dbReference>
<evidence type="ECO:0000259" key="1">
    <source>
        <dbReference type="PROSITE" id="PS51061"/>
    </source>
</evidence>
<dbReference type="PANTHER" id="PTHR35800">
    <property type="entry name" value="PROTEIN JAG"/>
    <property type="match status" value="1"/>
</dbReference>